<keyword evidence="8" id="KW-1185">Reference proteome</keyword>
<keyword evidence="2 4" id="KW-0479">Metal-binding</keyword>
<dbReference type="SUPFAM" id="SSF46626">
    <property type="entry name" value="Cytochrome c"/>
    <property type="match status" value="2"/>
</dbReference>
<dbReference type="PANTHER" id="PTHR35008">
    <property type="entry name" value="BLL4482 PROTEIN-RELATED"/>
    <property type="match status" value="1"/>
</dbReference>
<dbReference type="GO" id="GO:0009055">
    <property type="term" value="F:electron transfer activity"/>
    <property type="evidence" value="ECO:0007669"/>
    <property type="project" value="InterPro"/>
</dbReference>
<dbReference type="PROSITE" id="PS51007">
    <property type="entry name" value="CYTC"/>
    <property type="match status" value="1"/>
</dbReference>
<dbReference type="Proteomes" id="UP000031643">
    <property type="component" value="Chromosome"/>
</dbReference>
<feature type="compositionally biased region" description="Pro residues" evidence="5">
    <location>
        <begin position="309"/>
        <end position="318"/>
    </location>
</feature>
<dbReference type="AlphaFoldDB" id="A0A0A8K4V8"/>
<dbReference type="InterPro" id="IPR036909">
    <property type="entry name" value="Cyt_c-like_dom_sf"/>
</dbReference>
<evidence type="ECO:0000256" key="2">
    <source>
        <dbReference type="ARBA" id="ARBA00022723"/>
    </source>
</evidence>
<dbReference type="Pfam" id="PF21342">
    <property type="entry name" value="SoxA-TsdA_cyt-c"/>
    <property type="match status" value="1"/>
</dbReference>
<dbReference type="InterPro" id="IPR051459">
    <property type="entry name" value="Cytochrome_c-type_DH"/>
</dbReference>
<name>A0A0A8K4V8_9HYPH</name>
<proteinExistence type="predicted"/>
<evidence type="ECO:0000313" key="8">
    <source>
        <dbReference type="Proteomes" id="UP000031643"/>
    </source>
</evidence>
<dbReference type="PANTHER" id="PTHR35008:SF4">
    <property type="entry name" value="BLL4482 PROTEIN"/>
    <property type="match status" value="1"/>
</dbReference>
<dbReference type="KEGG" id="mcg:GL4_2534"/>
<dbReference type="InterPro" id="IPR009056">
    <property type="entry name" value="Cyt_c-like_dom"/>
</dbReference>
<keyword evidence="1 4" id="KW-0349">Heme</keyword>
<evidence type="ECO:0000259" key="6">
    <source>
        <dbReference type="PROSITE" id="PS51007"/>
    </source>
</evidence>
<organism evidence="7 8">
    <name type="scientific">Methyloceanibacter caenitepidi</name>
    <dbReference type="NCBI Taxonomy" id="1384459"/>
    <lineage>
        <taxon>Bacteria</taxon>
        <taxon>Pseudomonadati</taxon>
        <taxon>Pseudomonadota</taxon>
        <taxon>Alphaproteobacteria</taxon>
        <taxon>Hyphomicrobiales</taxon>
        <taxon>Hyphomicrobiaceae</taxon>
        <taxon>Methyloceanibacter</taxon>
    </lineage>
</organism>
<evidence type="ECO:0000256" key="1">
    <source>
        <dbReference type="ARBA" id="ARBA00022617"/>
    </source>
</evidence>
<sequence>MKTVAWELCIALAAVAGVGAGYLLTESGTTVPYPSGVPEKIAALDPGPKTDLIRYGQELVEDTPRFIGKGAQNPGMAYGGNNLSCQNCHLNGGLKPFAAPFVSTAATFPMLVDNKVITLPDRINSCMTLGLNGKPLPEDSREMQALIAYLEFVGKDTPEGVRLPGSGLMPIAVPRDVPSARRGETVYAQHCLSCHGQDGQGAPRLPPEVGYYVPPLWGEDSFNGGAGMGQIAYAASYIRANMPIGVDHENPVLSVQDAWDVAAYMIVHPRPVAPARQPVAPMIIEELPIPAPPEAEAEVSGQELVPDLTAPPPPPRAP</sequence>
<feature type="domain" description="Cytochrome c" evidence="6">
    <location>
        <begin position="178"/>
        <end position="269"/>
    </location>
</feature>
<reference evidence="7 8" key="1">
    <citation type="submission" date="2014-09" db="EMBL/GenBank/DDBJ databases">
        <title>Genome sequencing of Methyloceanibacter caenitepidi Gela4.</title>
        <authorList>
            <person name="Takeuchi M."/>
            <person name="Susumu S."/>
            <person name="Kamagata Y."/>
            <person name="Oshima K."/>
            <person name="Hattori M."/>
            <person name="Iwasaki W."/>
        </authorList>
    </citation>
    <scope>NUCLEOTIDE SEQUENCE [LARGE SCALE GENOMIC DNA]</scope>
    <source>
        <strain evidence="7 8">Gela4</strain>
    </source>
</reference>
<dbReference type="EMBL" id="AP014648">
    <property type="protein sequence ID" value="BAQ17968.1"/>
    <property type="molecule type" value="Genomic_DNA"/>
</dbReference>
<evidence type="ECO:0000313" key="7">
    <source>
        <dbReference type="EMBL" id="BAQ17968.1"/>
    </source>
</evidence>
<gene>
    <name evidence="7" type="ORF">GL4_2534</name>
</gene>
<dbReference type="Pfam" id="PF13442">
    <property type="entry name" value="Cytochrome_CBB3"/>
    <property type="match status" value="1"/>
</dbReference>
<dbReference type="GO" id="GO:0020037">
    <property type="term" value="F:heme binding"/>
    <property type="evidence" value="ECO:0007669"/>
    <property type="project" value="InterPro"/>
</dbReference>
<evidence type="ECO:0000256" key="3">
    <source>
        <dbReference type="ARBA" id="ARBA00023004"/>
    </source>
</evidence>
<protein>
    <submittedName>
        <fullName evidence="7">Cytochrome c family protein</fullName>
    </submittedName>
</protein>
<evidence type="ECO:0000256" key="5">
    <source>
        <dbReference type="SAM" id="MobiDB-lite"/>
    </source>
</evidence>
<dbReference type="Gene3D" id="1.10.760.10">
    <property type="entry name" value="Cytochrome c-like domain"/>
    <property type="match status" value="2"/>
</dbReference>
<keyword evidence="3 4" id="KW-0408">Iron</keyword>
<dbReference type="STRING" id="1384459.GL4_2534"/>
<dbReference type="RefSeq" id="WP_156137578.1">
    <property type="nucleotide sequence ID" value="NZ_AP014648.1"/>
</dbReference>
<feature type="region of interest" description="Disordered" evidence="5">
    <location>
        <begin position="293"/>
        <end position="318"/>
    </location>
</feature>
<dbReference type="OrthoDB" id="9779283at2"/>
<dbReference type="HOGENOM" id="CLU_058582_0_0_5"/>
<dbReference type="GO" id="GO:0046872">
    <property type="term" value="F:metal ion binding"/>
    <property type="evidence" value="ECO:0007669"/>
    <property type="project" value="UniProtKB-KW"/>
</dbReference>
<evidence type="ECO:0000256" key="4">
    <source>
        <dbReference type="PROSITE-ProRule" id="PRU00433"/>
    </source>
</evidence>
<accession>A0A0A8K4V8</accession>